<gene>
    <name evidence="1" type="ORF">A2172_04500</name>
</gene>
<name>A0A1G1W766_9BACT</name>
<accession>A0A1G1W766</accession>
<sequence length="203" mass="23539">MDNVSQAQSDAVRKKANNWEGYLKTLSNELNSTLEYYFLREASLWASTFAYIEWLIVFHLYKTFPTKNEIANTLKEFWGWDKEIGEVFWTAGRHPIAHIGQANFFHSYLNFRDLPANVSFNSSTRWTKAVTGDWGKYNPFEGVTIYPPLVSDNEVVQIITFFHQMILSELLPKLANGVISQIENESKSENLQKILELNKQIPH</sequence>
<protein>
    <submittedName>
        <fullName evidence="1">Uncharacterized protein</fullName>
    </submittedName>
</protein>
<dbReference type="EMBL" id="MHCP01000025">
    <property type="protein sequence ID" value="OGY23454.1"/>
    <property type="molecule type" value="Genomic_DNA"/>
</dbReference>
<reference evidence="1 2" key="1">
    <citation type="journal article" date="2016" name="Nat. Commun.">
        <title>Thousands of microbial genomes shed light on interconnected biogeochemical processes in an aquifer system.</title>
        <authorList>
            <person name="Anantharaman K."/>
            <person name="Brown C.T."/>
            <person name="Hug L.A."/>
            <person name="Sharon I."/>
            <person name="Castelle C.J."/>
            <person name="Probst A.J."/>
            <person name="Thomas B.C."/>
            <person name="Singh A."/>
            <person name="Wilkins M.J."/>
            <person name="Karaoz U."/>
            <person name="Brodie E.L."/>
            <person name="Williams K.H."/>
            <person name="Hubbard S.S."/>
            <person name="Banfield J.F."/>
        </authorList>
    </citation>
    <scope>NUCLEOTIDE SEQUENCE [LARGE SCALE GENOMIC DNA]</scope>
</reference>
<dbReference type="STRING" id="1802593.A2172_04500"/>
<dbReference type="Proteomes" id="UP000176631">
    <property type="component" value="Unassembled WGS sequence"/>
</dbReference>
<evidence type="ECO:0000313" key="2">
    <source>
        <dbReference type="Proteomes" id="UP000176631"/>
    </source>
</evidence>
<comment type="caution">
    <text evidence="1">The sequence shown here is derived from an EMBL/GenBank/DDBJ whole genome shotgun (WGS) entry which is preliminary data.</text>
</comment>
<evidence type="ECO:0000313" key="1">
    <source>
        <dbReference type="EMBL" id="OGY23454.1"/>
    </source>
</evidence>
<dbReference type="AlphaFoldDB" id="A0A1G1W766"/>
<organism evidence="1 2">
    <name type="scientific">Candidatus Woykebacteria bacterium RBG_13_40_15</name>
    <dbReference type="NCBI Taxonomy" id="1802593"/>
    <lineage>
        <taxon>Bacteria</taxon>
        <taxon>Candidatus Woykeibacteriota</taxon>
    </lineage>
</organism>
<proteinExistence type="predicted"/>